<dbReference type="PANTHER" id="PTHR21432:SF20">
    <property type="entry name" value="ACETYL-COA HYDROLASE"/>
    <property type="match status" value="1"/>
</dbReference>
<comment type="caution">
    <text evidence="2">The sequence shown here is derived from an EMBL/GenBank/DDBJ whole genome shotgun (WGS) entry which is preliminary data.</text>
</comment>
<proteinExistence type="predicted"/>
<dbReference type="SUPFAM" id="SSF100950">
    <property type="entry name" value="NagB/RpiA/CoA transferase-like"/>
    <property type="match status" value="1"/>
</dbReference>
<name>A0A0J8V6J1_9GAMM</name>
<dbReference type="GO" id="GO:0016787">
    <property type="term" value="F:hydrolase activity"/>
    <property type="evidence" value="ECO:0007669"/>
    <property type="project" value="UniProtKB-KW"/>
</dbReference>
<dbReference type="Gene3D" id="3.40.1080.20">
    <property type="entry name" value="Acetyl-CoA hydrolase/transferase C-terminal domain"/>
    <property type="match status" value="1"/>
</dbReference>
<dbReference type="Gene3D" id="3.30.750.70">
    <property type="entry name" value="4-hydroxybutyrate coenzyme like domains"/>
    <property type="match status" value="1"/>
</dbReference>
<dbReference type="STRING" id="680026.AB733_21820"/>
<dbReference type="AlphaFoldDB" id="A0A0J8V6J1"/>
<dbReference type="PANTHER" id="PTHR21432">
    <property type="entry name" value="ACETYL-COA HYDROLASE-RELATED"/>
    <property type="match status" value="1"/>
</dbReference>
<dbReference type="GO" id="GO:0006083">
    <property type="term" value="P:acetate metabolic process"/>
    <property type="evidence" value="ECO:0007669"/>
    <property type="project" value="InterPro"/>
</dbReference>
<protein>
    <submittedName>
        <fullName evidence="2">Acetyl-CoA hydrolase</fullName>
    </submittedName>
</protein>
<gene>
    <name evidence="2" type="ORF">C9I94_05240</name>
</gene>
<dbReference type="EMBL" id="PYLZ01000002">
    <property type="protein sequence ID" value="PSW25968.1"/>
    <property type="molecule type" value="Genomic_DNA"/>
</dbReference>
<sequence length="750" mass="83229">MSVLELVETHPAHLTPLMAGNSVSHTKPPATVFDHHDDLVDQVIATVGKKIVLGLPLAIGKPIAFANALYLRAKEDPSISLTIETGITLEKPAGKSALEKNFLQPFVDREFADVPDIEYMKDIRSGNLPPNVQVCEFFFKAGSCLNSKQQLNYTSTNYTHAVRDLLDKKVNVIAQLIASRTCDGVTTYSLCSNSDLGLDLIPELDKLKAEGKPIAVVGEVNTNMPFMYNHAELPSNAFDFVLDANSKADHQDYAIFAAPNMAISPEDHLIGLYASTLVKDNGTLQIGIGSLSSALTYSTLVRHQHNTEYQQMLKALKVKERFPITSLVGDTEPFYHGLYGCSELMVDGFMHLYQAGILKRQVFEDVALQHLLNNGKITTDVSISTLLTLCDHKIITPFLTEEDVNYLLKIGVLKPEVCYRNGTLIINGHKITANLHDAQCLQDISKYCLNDSLQGGIVMHGAFFIGPQEFYQNLRDLTPEEHEHFCMTSVNYVNDLYDHMLGSQKLKQVQRQHARFINSGMMVTLDGSVVSDALANGQVVSGVGGQYNFVAQSHQLPDARSIIKIRSTCVRGGKLQSNILFNYGHTTIPRQLRDIVITEYGIADLRSKPDHVVYTELIKIADSRFQQQLLSEAKAAGKVAKDYQIPAEFANNTPDSVKAFLAPYTKLNWFPAFPFGCSFTDEELTIGKALKKLKKETASPTGKLQAIARSLVVGKPDEEQKCLLKRMRLDEPKTLEERITQKLLLSAFKH</sequence>
<evidence type="ECO:0000313" key="2">
    <source>
        <dbReference type="EMBL" id="PSW25968.1"/>
    </source>
</evidence>
<dbReference type="RefSeq" id="WP_048900686.1">
    <property type="nucleotide sequence ID" value="NZ_AP024852.1"/>
</dbReference>
<dbReference type="GO" id="GO:0008775">
    <property type="term" value="F:acetate CoA-transferase activity"/>
    <property type="evidence" value="ECO:0007669"/>
    <property type="project" value="InterPro"/>
</dbReference>
<dbReference type="Pfam" id="PF13336">
    <property type="entry name" value="AcetylCoA_hyd_C"/>
    <property type="match status" value="1"/>
</dbReference>
<dbReference type="InterPro" id="IPR037171">
    <property type="entry name" value="NagB/RpiA_transferase-like"/>
</dbReference>
<dbReference type="InterPro" id="IPR046433">
    <property type="entry name" value="ActCoA_hydro"/>
</dbReference>
<dbReference type="OrthoDB" id="9801795at2"/>
<dbReference type="Gene3D" id="3.40.1080.10">
    <property type="entry name" value="Glutaconate Coenzyme A-transferase"/>
    <property type="match status" value="1"/>
</dbReference>
<evidence type="ECO:0000313" key="3">
    <source>
        <dbReference type="Proteomes" id="UP000240481"/>
    </source>
</evidence>
<accession>A0A0J8V6J1</accession>
<keyword evidence="2" id="KW-0378">Hydrolase</keyword>
<dbReference type="InterPro" id="IPR038460">
    <property type="entry name" value="AcetylCoA_hyd_C_sf"/>
</dbReference>
<organism evidence="2 3">
    <name type="scientific">Photobacterium swingsii</name>
    <dbReference type="NCBI Taxonomy" id="680026"/>
    <lineage>
        <taxon>Bacteria</taxon>
        <taxon>Pseudomonadati</taxon>
        <taxon>Pseudomonadota</taxon>
        <taxon>Gammaproteobacteria</taxon>
        <taxon>Vibrionales</taxon>
        <taxon>Vibrionaceae</taxon>
        <taxon>Photobacterium</taxon>
    </lineage>
</organism>
<evidence type="ECO:0000259" key="1">
    <source>
        <dbReference type="Pfam" id="PF13336"/>
    </source>
</evidence>
<reference evidence="2 3" key="1">
    <citation type="submission" date="2018-01" db="EMBL/GenBank/DDBJ databases">
        <title>Whole genome sequencing of Histamine producing bacteria.</title>
        <authorList>
            <person name="Butler K."/>
        </authorList>
    </citation>
    <scope>NUCLEOTIDE SEQUENCE [LARGE SCALE GENOMIC DNA]</scope>
    <source>
        <strain evidence="2 3">DSM 24669</strain>
    </source>
</reference>
<feature type="domain" description="Acetyl-CoA hydrolase/transferase C-terminal" evidence="1">
    <location>
        <begin position="466"/>
        <end position="633"/>
    </location>
</feature>
<dbReference type="Proteomes" id="UP000240481">
    <property type="component" value="Unassembled WGS sequence"/>
</dbReference>
<keyword evidence="3" id="KW-1185">Reference proteome</keyword>
<dbReference type="InterPro" id="IPR026888">
    <property type="entry name" value="AcetylCoA_hyd_C"/>
</dbReference>